<sequence length="225" mass="25946">MAELKNIHGVRIDANLSGVNYRSISMRYDDDRLNPNAQELTPGKFMLLKDCEFVSQEMLENIDDKDVQGKLFQVFKGEIENFKNKNDSIIDEEDQLDPDQLIKIIDIQTERNEEECDVENDWDANMNQDTLRNARFQKSIGPMASVVKSEGRWGEPVNEQFYDKSKTIVKQDVIGVSLGNTTAQNWTTTMNNGRELPQILHTVTQIEQNIKPMTKAERIKELLHK</sequence>
<proteinExistence type="predicted"/>
<protein>
    <submittedName>
        <fullName evidence="1">Uncharacterized protein</fullName>
    </submittedName>
</protein>
<accession>A0A8J8NTM6</accession>
<keyword evidence="2" id="KW-1185">Reference proteome</keyword>
<dbReference type="EMBL" id="RRYP01007788">
    <property type="protein sequence ID" value="TNV80235.1"/>
    <property type="molecule type" value="Genomic_DNA"/>
</dbReference>
<evidence type="ECO:0000313" key="2">
    <source>
        <dbReference type="Proteomes" id="UP000785679"/>
    </source>
</evidence>
<gene>
    <name evidence="1" type="ORF">FGO68_gene14377</name>
</gene>
<dbReference type="Proteomes" id="UP000785679">
    <property type="component" value="Unassembled WGS sequence"/>
</dbReference>
<name>A0A8J8NTM6_HALGN</name>
<organism evidence="1 2">
    <name type="scientific">Halteria grandinella</name>
    <dbReference type="NCBI Taxonomy" id="5974"/>
    <lineage>
        <taxon>Eukaryota</taxon>
        <taxon>Sar</taxon>
        <taxon>Alveolata</taxon>
        <taxon>Ciliophora</taxon>
        <taxon>Intramacronucleata</taxon>
        <taxon>Spirotrichea</taxon>
        <taxon>Stichotrichia</taxon>
        <taxon>Sporadotrichida</taxon>
        <taxon>Halteriidae</taxon>
        <taxon>Halteria</taxon>
    </lineage>
</organism>
<comment type="caution">
    <text evidence="1">The sequence shown here is derived from an EMBL/GenBank/DDBJ whole genome shotgun (WGS) entry which is preliminary data.</text>
</comment>
<dbReference type="AlphaFoldDB" id="A0A8J8NTM6"/>
<evidence type="ECO:0000313" key="1">
    <source>
        <dbReference type="EMBL" id="TNV80235.1"/>
    </source>
</evidence>
<reference evidence="1" key="1">
    <citation type="submission" date="2019-06" db="EMBL/GenBank/DDBJ databases">
        <authorList>
            <person name="Zheng W."/>
        </authorList>
    </citation>
    <scope>NUCLEOTIDE SEQUENCE</scope>
    <source>
        <strain evidence="1">QDHG01</strain>
    </source>
</reference>